<evidence type="ECO:0000256" key="5">
    <source>
        <dbReference type="SAM" id="MobiDB-lite"/>
    </source>
</evidence>
<feature type="compositionally biased region" description="Gly residues" evidence="5">
    <location>
        <begin position="1179"/>
        <end position="1189"/>
    </location>
</feature>
<evidence type="ECO:0000256" key="1">
    <source>
        <dbReference type="ARBA" id="ARBA00004141"/>
    </source>
</evidence>
<accession>A0ABM3JSG0</accession>
<evidence type="ECO:0000256" key="4">
    <source>
        <dbReference type="ARBA" id="ARBA00023136"/>
    </source>
</evidence>
<dbReference type="GeneID" id="105223041"/>
<evidence type="ECO:0000256" key="2">
    <source>
        <dbReference type="ARBA" id="ARBA00022692"/>
    </source>
</evidence>
<dbReference type="Pfam" id="PF13903">
    <property type="entry name" value="Claudin_2"/>
    <property type="match status" value="1"/>
</dbReference>
<keyword evidence="4 6" id="KW-0472">Membrane</keyword>
<feature type="region of interest" description="Disordered" evidence="5">
    <location>
        <begin position="1097"/>
        <end position="1120"/>
    </location>
</feature>
<reference evidence="8" key="1">
    <citation type="submission" date="2025-08" db="UniProtKB">
        <authorList>
            <consortium name="RefSeq"/>
        </authorList>
    </citation>
    <scope>IDENTIFICATION</scope>
    <source>
        <tissue evidence="8">Adult</tissue>
    </source>
</reference>
<feature type="compositionally biased region" description="Low complexity" evidence="5">
    <location>
        <begin position="98"/>
        <end position="111"/>
    </location>
</feature>
<feature type="transmembrane region" description="Helical" evidence="6">
    <location>
        <begin position="493"/>
        <end position="521"/>
    </location>
</feature>
<organism evidence="7 8">
    <name type="scientific">Bactrocera dorsalis</name>
    <name type="common">Oriental fruit fly</name>
    <name type="synonym">Dacus dorsalis</name>
    <dbReference type="NCBI Taxonomy" id="27457"/>
    <lineage>
        <taxon>Eukaryota</taxon>
        <taxon>Metazoa</taxon>
        <taxon>Ecdysozoa</taxon>
        <taxon>Arthropoda</taxon>
        <taxon>Hexapoda</taxon>
        <taxon>Insecta</taxon>
        <taxon>Pterygota</taxon>
        <taxon>Neoptera</taxon>
        <taxon>Endopterygota</taxon>
        <taxon>Diptera</taxon>
        <taxon>Brachycera</taxon>
        <taxon>Muscomorpha</taxon>
        <taxon>Tephritoidea</taxon>
        <taxon>Tephritidae</taxon>
        <taxon>Bactrocera</taxon>
        <taxon>Bactrocera</taxon>
    </lineage>
</organism>
<feature type="compositionally biased region" description="Acidic residues" evidence="5">
    <location>
        <begin position="825"/>
        <end position="834"/>
    </location>
</feature>
<dbReference type="Proteomes" id="UP001652620">
    <property type="component" value="Chromosome 4"/>
</dbReference>
<sequence length="1269" mass="140518">MREHTTVPNVFRVSCSQNVNTKPQIHKNGDDAKKQQQTQLQQPAEQSEQQQKPKILVHTSTLTNATTSATTKANNIRANGAVGELTSKQQQHTLSKDNNTTSGGISNGTNTHTESTQNTMQPCNIANSAMLHNHSLQPHKLTATASIERANFGGSVTQTGRREQFQQQLQQQKSQQSLYGTLPRSMPAAALQRNSSASNNKNSRDLNGITASGVINTISGSLPSATALAAADRNGSRSNSSLTSDLNGGFASANATHSKSNKLNGIQPQQMHKSREFLVTRPGGRMSHYQQQRMRQCGNNNGLQQRYGNGGYLWILTPVAASISVAIVMAAIAGPQWLFTEEKLPNANYNGTANFNMMDDGAYITKYTKSSLWILCTALQGVDTYNCIKIDYFPKEGYQPDPHDSTPAIPYTVTKSCPFFLASGVFLLISFIVFLVPTCSHQNNLYYFSAGIMFIVSGLLMLIGLIAYISILKAEIGSKLRSRSSLQPPLFKVTYGQSFFLFVIGFITTEFVGLLNIFLYISLQEIGYYNHLPCFNITNLQEKLKEGEIPQSHTYKSYKHSTSSAAVAPTVRKPQQGPRLGTNSHRQVHNVCLPPTTAEMELNGKQLLQHTHGFVPCRKHPNAAEAFVNSDLERRYYFEKSQQPKCNLHSKNFAKSLNELYTDSVAGLPPPPPSAVKMGGVSQTLPRMPLQYTQFGDFTQDYPLTRSVSTTTDIYPSHNSRHATPHIERRNRRNMATNTRPLDPAVVTLSESERGAESENERSQRRRRQLADSQSDSCYDDDEPQRLCGLKRGIRKTKDELFQEFCKRAGMRPKPKNIYFIASEEDTAATSDDEAQQRRHYKATSHFGNGQHNGGGGGRRDFARKGCQVDDERQNPRETDEDEEGEGGFSQLQDEDEHIYVIQDNPQYVTNPTYRNLRRSSMFVEPAHLRKINSNLSLAALYQPEKTAQKGPFAVDRSDSAVEIWPPPPSFSSGEPYFAAAKSAYYGSQNRLHQDYQPNVQIFQSRTLPRSFLKSHTNSQNSLGSGSLHASASALHNNYSSSQSRLTNMMLQQQHQQQQQQLLQQNLYLSQSHAAGIYNSAFALHKSSEDLAAARNTSNYGERRQQRPQNNSNNNDGRLQQPAVHWPAAIPSSPSGYAPNYQQLQQLGAPTTRTHHATAPHLAHALLTRSFSSNTSGGADSGIGSGGGSSSVVSVPPKFQRAYAFDEQRRPSALLGETFDPEELERERRRSHASVYSGISMMGGQNGNGGINNNNNNTDHYDLINGTAV</sequence>
<feature type="compositionally biased region" description="Basic residues" evidence="5">
    <location>
        <begin position="719"/>
        <end position="733"/>
    </location>
</feature>
<feature type="region of interest" description="Disordered" evidence="5">
    <location>
        <begin position="15"/>
        <end position="53"/>
    </location>
</feature>
<dbReference type="PANTHER" id="PTHR12107">
    <property type="entry name" value="VOLTAGE-DEPENDENT CALCIUM CHANNEL GAMMA SUBUNIT"/>
    <property type="match status" value="1"/>
</dbReference>
<feature type="region of interest" description="Disordered" evidence="5">
    <location>
        <begin position="85"/>
        <end position="119"/>
    </location>
</feature>
<keyword evidence="2 6" id="KW-0812">Transmembrane</keyword>
<feature type="region of interest" description="Disordered" evidence="5">
    <location>
        <begin position="157"/>
        <end position="177"/>
    </location>
</feature>
<evidence type="ECO:0000313" key="8">
    <source>
        <dbReference type="RefSeq" id="XP_049312145.1"/>
    </source>
</evidence>
<dbReference type="InterPro" id="IPR051072">
    <property type="entry name" value="CACNG_subunit"/>
</dbReference>
<keyword evidence="3 6" id="KW-1133">Transmembrane helix</keyword>
<comment type="subcellular location">
    <subcellularLocation>
        <location evidence="1">Membrane</location>
        <topology evidence="1">Multi-pass membrane protein</topology>
    </subcellularLocation>
</comment>
<protein>
    <submittedName>
        <fullName evidence="8">Uncharacterized protein LOC105223041</fullName>
    </submittedName>
</protein>
<feature type="transmembrane region" description="Helical" evidence="6">
    <location>
        <begin position="311"/>
        <end position="333"/>
    </location>
</feature>
<feature type="transmembrane region" description="Helical" evidence="6">
    <location>
        <begin position="419"/>
        <end position="436"/>
    </location>
</feature>
<feature type="compositionally biased region" description="Basic and acidic residues" evidence="5">
    <location>
        <begin position="751"/>
        <end position="763"/>
    </location>
</feature>
<feature type="compositionally biased region" description="Polar residues" evidence="5">
    <location>
        <begin position="86"/>
        <end position="97"/>
    </location>
</feature>
<feature type="region of interest" description="Disordered" evidence="5">
    <location>
        <begin position="566"/>
        <end position="586"/>
    </location>
</feature>
<feature type="region of interest" description="Disordered" evidence="5">
    <location>
        <begin position="1173"/>
        <end position="1193"/>
    </location>
</feature>
<feature type="region of interest" description="Disordered" evidence="5">
    <location>
        <begin position="825"/>
        <end position="893"/>
    </location>
</feature>
<name>A0ABM3JSG0_BACDO</name>
<feature type="region of interest" description="Disordered" evidence="5">
    <location>
        <begin position="710"/>
        <end position="785"/>
    </location>
</feature>
<keyword evidence="7" id="KW-1185">Reference proteome</keyword>
<feature type="compositionally biased region" description="Low complexity" evidence="5">
    <location>
        <begin position="35"/>
        <end position="53"/>
    </location>
</feature>
<feature type="region of interest" description="Disordered" evidence="5">
    <location>
        <begin position="1238"/>
        <end position="1269"/>
    </location>
</feature>
<evidence type="ECO:0000313" key="7">
    <source>
        <dbReference type="Proteomes" id="UP001652620"/>
    </source>
</evidence>
<gene>
    <name evidence="8" type="primary">LOC105223041</name>
</gene>
<dbReference type="InterPro" id="IPR004031">
    <property type="entry name" value="PMP22/EMP/MP20/Claudin"/>
</dbReference>
<dbReference type="Gene3D" id="1.20.140.150">
    <property type="match status" value="1"/>
</dbReference>
<proteinExistence type="predicted"/>
<dbReference type="RefSeq" id="XP_049312145.1">
    <property type="nucleotide sequence ID" value="XM_049456188.1"/>
</dbReference>
<evidence type="ECO:0000256" key="3">
    <source>
        <dbReference type="ARBA" id="ARBA00022989"/>
    </source>
</evidence>
<feature type="compositionally biased region" description="Low complexity" evidence="5">
    <location>
        <begin position="165"/>
        <end position="177"/>
    </location>
</feature>
<feature type="compositionally biased region" description="Basic and acidic residues" evidence="5">
    <location>
        <begin position="858"/>
        <end position="878"/>
    </location>
</feature>
<feature type="transmembrane region" description="Helical" evidence="6">
    <location>
        <begin position="448"/>
        <end position="472"/>
    </location>
</feature>
<evidence type="ECO:0000256" key="6">
    <source>
        <dbReference type="SAM" id="Phobius"/>
    </source>
</evidence>
<feature type="compositionally biased region" description="Polar residues" evidence="5">
    <location>
        <begin position="253"/>
        <end position="271"/>
    </location>
</feature>
<feature type="region of interest" description="Disordered" evidence="5">
    <location>
        <begin position="252"/>
        <end position="273"/>
    </location>
</feature>
<dbReference type="PANTHER" id="PTHR12107:SF0">
    <property type="entry name" value="STARGAZIN (MAMMALIAN CALCIUM CHANNEL) HOMOLOG"/>
    <property type="match status" value="1"/>
</dbReference>